<keyword evidence="1" id="KW-1133">Transmembrane helix</keyword>
<keyword evidence="1" id="KW-0812">Transmembrane</keyword>
<dbReference type="GeneID" id="111601719"/>
<evidence type="ECO:0000256" key="1">
    <source>
        <dbReference type="SAM" id="Phobius"/>
    </source>
</evidence>
<dbReference type="Proteomes" id="UP000504633">
    <property type="component" value="Unplaced"/>
</dbReference>
<dbReference type="RefSeq" id="XP_023174208.2">
    <property type="nucleotide sequence ID" value="XM_023318440.2"/>
</dbReference>
<proteinExistence type="predicted"/>
<dbReference type="OrthoDB" id="8062037at2759"/>
<keyword evidence="1" id="KW-0472">Membrane</keyword>
<evidence type="ECO:0000313" key="4">
    <source>
        <dbReference type="RefSeq" id="XP_023174209.2"/>
    </source>
</evidence>
<evidence type="ECO:0000313" key="2">
    <source>
        <dbReference type="Proteomes" id="UP000504633"/>
    </source>
</evidence>
<dbReference type="AlphaFoldDB" id="A0A6J1M2T5"/>
<keyword evidence="2" id="KW-1185">Reference proteome</keyword>
<feature type="transmembrane region" description="Helical" evidence="1">
    <location>
        <begin position="75"/>
        <end position="92"/>
    </location>
</feature>
<evidence type="ECO:0000313" key="3">
    <source>
        <dbReference type="RefSeq" id="XP_023174208.2"/>
    </source>
</evidence>
<dbReference type="RefSeq" id="XP_023174209.2">
    <property type="nucleotide sequence ID" value="XM_023318441.2"/>
</dbReference>
<organism evidence="2 4">
    <name type="scientific">Drosophila hydei</name>
    <name type="common">Fruit fly</name>
    <dbReference type="NCBI Taxonomy" id="7224"/>
    <lineage>
        <taxon>Eukaryota</taxon>
        <taxon>Metazoa</taxon>
        <taxon>Ecdysozoa</taxon>
        <taxon>Arthropoda</taxon>
        <taxon>Hexapoda</taxon>
        <taxon>Insecta</taxon>
        <taxon>Pterygota</taxon>
        <taxon>Neoptera</taxon>
        <taxon>Endopterygota</taxon>
        <taxon>Diptera</taxon>
        <taxon>Brachycera</taxon>
        <taxon>Muscomorpha</taxon>
        <taxon>Ephydroidea</taxon>
        <taxon>Drosophilidae</taxon>
        <taxon>Drosophila</taxon>
    </lineage>
</organism>
<dbReference type="Gene3D" id="3.90.70.120">
    <property type="match status" value="1"/>
</dbReference>
<gene>
    <name evidence="3 4" type="primary">LOC111601719</name>
</gene>
<accession>A0A6J1M2T5</accession>
<dbReference type="OMA" id="GHAGGYF"/>
<sequence>MTFRAKNESLRWQKEGCLPVWSRRYQRNTTGNYRDQTLSKLNEYDIEIADRLWSLWGNLHPEAPVFQSKCRGRQYLAIYVVACCAASIYILMDWSAQLMDTIVVSGNKYFQESCAKIKQKDYEFSLENLNIDCALESINFVVHIEHVCYGKLYCAPTFNRMNLCEALIYFFSHYQFGIVMVRKRAVAIGCCPGIGGGYFMFDCQEKDQPLFPKQQGASYLLRTRHLQVLLYCIVVTLNVPCYNIGFSIHKVEMLREGVSVESEEAAVGHVTKASKRVKQPR</sequence>
<dbReference type="KEGG" id="dhe:111601719"/>
<name>A0A6J1M2T5_DROHY</name>
<reference evidence="3 4" key="1">
    <citation type="submission" date="2025-04" db="UniProtKB">
        <authorList>
            <consortium name="RefSeq"/>
        </authorList>
    </citation>
    <scope>IDENTIFICATION</scope>
    <source>
        <strain evidence="3 4">15085-1641.00</strain>
        <tissue evidence="3 4">Whole body</tissue>
    </source>
</reference>
<protein>
    <submittedName>
        <fullName evidence="3 4">Uncharacterized protein LOC111601719</fullName>
    </submittedName>
</protein>
<dbReference type="PANTHER" id="PTHR40552:SF6">
    <property type="entry name" value="FI09606P-RELATED"/>
    <property type="match status" value="1"/>
</dbReference>
<dbReference type="PANTHER" id="PTHR40552">
    <property type="entry name" value="AT05186P-RELATED"/>
    <property type="match status" value="1"/>
</dbReference>